<evidence type="ECO:0000259" key="2">
    <source>
        <dbReference type="PROSITE" id="PS50110"/>
    </source>
</evidence>
<feature type="domain" description="Response regulatory" evidence="2">
    <location>
        <begin position="7"/>
        <end position="132"/>
    </location>
</feature>
<dbReference type="RefSeq" id="WP_070393071.1">
    <property type="nucleotide sequence ID" value="NZ_CP017599.1"/>
</dbReference>
<evidence type="ECO:0000313" key="3">
    <source>
        <dbReference type="EMBL" id="AOX00618.1"/>
    </source>
</evidence>
<dbReference type="KEGG" id="mpro:BJP34_15245"/>
<dbReference type="InterPro" id="IPR001789">
    <property type="entry name" value="Sig_transdc_resp-reg_receiver"/>
</dbReference>
<dbReference type="SUPFAM" id="SSF52172">
    <property type="entry name" value="CheY-like"/>
    <property type="match status" value="1"/>
</dbReference>
<name>A0A1D8TSK7_9CYAN</name>
<dbReference type="SMART" id="SM00448">
    <property type="entry name" value="REC"/>
    <property type="match status" value="1"/>
</dbReference>
<dbReference type="CDD" id="cd17557">
    <property type="entry name" value="REC_Rcp-like"/>
    <property type="match status" value="1"/>
</dbReference>
<dbReference type="Proteomes" id="UP000177870">
    <property type="component" value="Chromosome"/>
</dbReference>
<dbReference type="EMBL" id="CP017599">
    <property type="protein sequence ID" value="AOX00618.1"/>
    <property type="molecule type" value="Genomic_DNA"/>
</dbReference>
<dbReference type="AlphaFoldDB" id="A0A1D8TSK7"/>
<dbReference type="PANTHER" id="PTHR44520">
    <property type="entry name" value="RESPONSE REGULATOR RCP1-RELATED"/>
    <property type="match status" value="1"/>
</dbReference>
<evidence type="ECO:0000256" key="1">
    <source>
        <dbReference type="PROSITE-ProRule" id="PRU00169"/>
    </source>
</evidence>
<dbReference type="PANTHER" id="PTHR44520:SF2">
    <property type="entry name" value="RESPONSE REGULATOR RCP1"/>
    <property type="match status" value="1"/>
</dbReference>
<keyword evidence="1" id="KW-0597">Phosphoprotein</keyword>
<accession>A0A1D8TSK7</accession>
<dbReference type="InterPro" id="IPR052893">
    <property type="entry name" value="TCS_response_regulator"/>
</dbReference>
<dbReference type="Gene3D" id="3.40.50.2300">
    <property type="match status" value="1"/>
</dbReference>
<dbReference type="PROSITE" id="PS50110">
    <property type="entry name" value="RESPONSE_REGULATORY"/>
    <property type="match status" value="1"/>
</dbReference>
<evidence type="ECO:0000313" key="4">
    <source>
        <dbReference type="Proteomes" id="UP000177870"/>
    </source>
</evidence>
<dbReference type="InterPro" id="IPR011006">
    <property type="entry name" value="CheY-like_superfamily"/>
</dbReference>
<dbReference type="Pfam" id="PF00072">
    <property type="entry name" value="Response_reg"/>
    <property type="match status" value="1"/>
</dbReference>
<feature type="modified residue" description="4-aspartylphosphate" evidence="1">
    <location>
        <position position="65"/>
    </location>
</feature>
<protein>
    <submittedName>
        <fullName evidence="3">Response regulator</fullName>
    </submittedName>
</protein>
<organism evidence="3 4">
    <name type="scientific">Moorena producens PAL-8-15-08-1</name>
    <dbReference type="NCBI Taxonomy" id="1458985"/>
    <lineage>
        <taxon>Bacteria</taxon>
        <taxon>Bacillati</taxon>
        <taxon>Cyanobacteriota</taxon>
        <taxon>Cyanophyceae</taxon>
        <taxon>Coleofasciculales</taxon>
        <taxon>Coleofasciculaceae</taxon>
        <taxon>Moorena</taxon>
    </lineage>
</organism>
<dbReference type="OrthoDB" id="5510574at2"/>
<gene>
    <name evidence="3" type="ORF">BJP34_15245</name>
</gene>
<dbReference type="GO" id="GO:0000160">
    <property type="term" value="P:phosphorelay signal transduction system"/>
    <property type="evidence" value="ECO:0007669"/>
    <property type="project" value="InterPro"/>
</dbReference>
<sequence>MYSKFPEILLIEDDPGDIELTRKALNKAKLGINLHVVMDGTQALAYLYREGEYADSQQPDLILLDLNLPGMNGQEILEHIKGDDNLKQIPVVMLTTSDAQEDIVKSYDLGANCYLKKPISLKEFDNIIEALENFWFSVVKLPPPETS</sequence>
<proteinExistence type="predicted"/>
<reference evidence="4" key="1">
    <citation type="submission" date="2016-10" db="EMBL/GenBank/DDBJ databases">
        <title>Comparative genomics uncovers the prolific and rare metabolic potential of the cyanobacterial genus Moorea.</title>
        <authorList>
            <person name="Leao T."/>
            <person name="Castelao G."/>
            <person name="Korobeynikov A."/>
            <person name="Monroe E.A."/>
            <person name="Podell S."/>
            <person name="Glukhov E."/>
            <person name="Allen E."/>
            <person name="Gerwick W.H."/>
            <person name="Gerwick L."/>
        </authorList>
    </citation>
    <scope>NUCLEOTIDE SEQUENCE [LARGE SCALE GENOMIC DNA]</scope>
    <source>
        <strain evidence="4">PAL-8-15-08-1</strain>
    </source>
</reference>
<dbReference type="STRING" id="1458985.BJP34_15245"/>